<dbReference type="Proteomes" id="UP001055439">
    <property type="component" value="Chromosome 8"/>
</dbReference>
<dbReference type="EMBL" id="CP097510">
    <property type="protein sequence ID" value="URE39556.1"/>
    <property type="molecule type" value="Genomic_DNA"/>
</dbReference>
<protein>
    <submittedName>
        <fullName evidence="2">Uncharacterized protein</fullName>
    </submittedName>
</protein>
<gene>
    <name evidence="2" type="ORF">MUK42_35645</name>
</gene>
<feature type="compositionally biased region" description="Basic and acidic residues" evidence="1">
    <location>
        <begin position="210"/>
        <end position="233"/>
    </location>
</feature>
<evidence type="ECO:0000313" key="3">
    <source>
        <dbReference type="Proteomes" id="UP001055439"/>
    </source>
</evidence>
<dbReference type="AlphaFoldDB" id="A0A9E7HTY6"/>
<feature type="compositionally biased region" description="Acidic residues" evidence="1">
    <location>
        <begin position="192"/>
        <end position="202"/>
    </location>
</feature>
<accession>A0A9E7HTY6</accession>
<proteinExistence type="predicted"/>
<feature type="region of interest" description="Disordered" evidence="1">
    <location>
        <begin position="25"/>
        <end position="68"/>
    </location>
</feature>
<dbReference type="OrthoDB" id="2001402at2759"/>
<evidence type="ECO:0000256" key="1">
    <source>
        <dbReference type="SAM" id="MobiDB-lite"/>
    </source>
</evidence>
<name>A0A9E7HTY6_9LILI</name>
<reference evidence="2" key="1">
    <citation type="submission" date="2022-05" db="EMBL/GenBank/DDBJ databases">
        <title>The Musa troglodytarum L. genome provides insights into the mechanism of non-climacteric behaviour and enrichment of carotenoids.</title>
        <authorList>
            <person name="Wang J."/>
        </authorList>
    </citation>
    <scope>NUCLEOTIDE SEQUENCE</scope>
    <source>
        <tissue evidence="2">Leaf</tissue>
    </source>
</reference>
<organism evidence="2 3">
    <name type="scientific">Musa troglodytarum</name>
    <name type="common">fe'i banana</name>
    <dbReference type="NCBI Taxonomy" id="320322"/>
    <lineage>
        <taxon>Eukaryota</taxon>
        <taxon>Viridiplantae</taxon>
        <taxon>Streptophyta</taxon>
        <taxon>Embryophyta</taxon>
        <taxon>Tracheophyta</taxon>
        <taxon>Spermatophyta</taxon>
        <taxon>Magnoliopsida</taxon>
        <taxon>Liliopsida</taxon>
        <taxon>Zingiberales</taxon>
        <taxon>Musaceae</taxon>
        <taxon>Musa</taxon>
    </lineage>
</organism>
<sequence length="276" mass="29976">MESLVRPKQKIKSCSLFSHFKEIRSSKTHEKDNRKKNEGLTGLHGGVSLRDVPRHRGEQSDTVLGRGDSVRRGRVDDEAPALGGGVEIHIVDPHPGPAHHLETTPRGIEHLPRHLRPAPHDQRVTERDLGAEILGREVIRAVHVGELPEQRQPGLPELLGHQNGGPCRRLDPESPGRAPRVGRRDLGAGGEAEAEAEVEAEEGGSGAGRAKADGGGGERGEREVVRRGSREVEEGFAGGGDGGHGVERFDEGEEEKLLRRAFLVASEEVMRRTARL</sequence>
<feature type="region of interest" description="Disordered" evidence="1">
    <location>
        <begin position="150"/>
        <end position="253"/>
    </location>
</feature>
<evidence type="ECO:0000313" key="2">
    <source>
        <dbReference type="EMBL" id="URE39556.1"/>
    </source>
</evidence>
<keyword evidence="3" id="KW-1185">Reference proteome</keyword>
<feature type="compositionally biased region" description="Basic and acidic residues" evidence="1">
    <location>
        <begin position="25"/>
        <end position="38"/>
    </location>
</feature>